<feature type="transmembrane region" description="Helical" evidence="6">
    <location>
        <begin position="104"/>
        <end position="123"/>
    </location>
</feature>
<evidence type="ECO:0000313" key="7">
    <source>
        <dbReference type="EMBL" id="EEN83200.1"/>
    </source>
</evidence>
<feature type="transmembrane region" description="Helical" evidence="6">
    <location>
        <begin position="435"/>
        <end position="454"/>
    </location>
</feature>
<dbReference type="EMBL" id="ACNN01000012">
    <property type="protein sequence ID" value="EEN83200.1"/>
    <property type="molecule type" value="Genomic_DNA"/>
</dbReference>
<dbReference type="GO" id="GO:0015920">
    <property type="term" value="P:lipopolysaccharide transport"/>
    <property type="evidence" value="ECO:0007669"/>
    <property type="project" value="TreeGrafter"/>
</dbReference>
<evidence type="ECO:0000256" key="6">
    <source>
        <dbReference type="SAM" id="Phobius"/>
    </source>
</evidence>
<keyword evidence="8" id="KW-1185">Reference proteome</keyword>
<protein>
    <submittedName>
        <fullName evidence="7">Permease, YjgP/YjgQ family</fullName>
    </submittedName>
</protein>
<reference evidence="7 8" key="1">
    <citation type="submission" date="2009-04" db="EMBL/GenBank/DDBJ databases">
        <authorList>
            <person name="Sebastian Y."/>
            <person name="Madupu R."/>
            <person name="Durkin A.S."/>
            <person name="Torralba M."/>
            <person name="Methe B."/>
            <person name="Sutton G.G."/>
            <person name="Strausberg R.L."/>
            <person name="Nelson K.E."/>
        </authorList>
    </citation>
    <scope>NUCLEOTIDE SEQUENCE [LARGE SCALE GENOMIC DNA]</scope>
    <source>
        <strain evidence="8">ATCC 35406 / BCRC 14492 / JCM 8526 / NCTC 13058 / HG 370</strain>
    </source>
</reference>
<dbReference type="PANTHER" id="PTHR33529">
    <property type="entry name" value="SLR0882 PROTEIN-RELATED"/>
    <property type="match status" value="1"/>
</dbReference>
<evidence type="ECO:0000256" key="2">
    <source>
        <dbReference type="ARBA" id="ARBA00022475"/>
    </source>
</evidence>
<dbReference type="PANTHER" id="PTHR33529:SF6">
    <property type="entry name" value="YJGP_YJGQ FAMILY PERMEASE"/>
    <property type="match status" value="1"/>
</dbReference>
<name>C3J9B4_POREA</name>
<feature type="transmembrane region" description="Helical" evidence="6">
    <location>
        <begin position="607"/>
        <end position="627"/>
    </location>
</feature>
<gene>
    <name evidence="7" type="ORF">POREN0001_1055</name>
</gene>
<feature type="transmembrane region" description="Helical" evidence="6">
    <location>
        <begin position="20"/>
        <end position="38"/>
    </location>
</feature>
<keyword evidence="5 6" id="KW-0472">Membrane</keyword>
<dbReference type="Pfam" id="PF03739">
    <property type="entry name" value="LptF_LptG"/>
    <property type="match status" value="1"/>
</dbReference>
<keyword evidence="3 6" id="KW-0812">Transmembrane</keyword>
<dbReference type="eggNOG" id="COG0795">
    <property type="taxonomic scope" value="Bacteria"/>
</dbReference>
<feature type="transmembrane region" description="Helical" evidence="6">
    <location>
        <begin position="460"/>
        <end position="480"/>
    </location>
</feature>
<sequence>MKIAPPKRMYTYIIQQFMPLLVMTFVICWFVVLMQMLWSRADEIVGRGLDTWVLIQLLFHAAVMALPTATPLGILLASVMTFGGLGERLELLAMKSAGVPLYRIMSPLFVVGITIGLALFVYLNTAMMDAQVKFFQIIFSAQQSRPDLEIPQGVFYNQIPGYSLFVKKKDHENRTLHELMIYDFSRGSSQPRIVLADSGKLQMDASKTFLTLDLYQGESFEQLSQGSFFEGSSNASSYDRDLPASYLKEHFSHKRIVIWFDTNFKMIDDEGLRSQFVGKNLLQLNRYIRDTAIYNLDSVGRSNAREALSGSLADRYTQTSIRPLDPSPEAKQHLQALEQGAKRQQITLDSLYRMASPEQLETALKNASEKLHNMTELATFWDGAYQAEAYNFRSHSQERHRKFTFPVACIVFFFIGVPLGALIRKGGIGMPMVASILLFVVYYMIDTLGFNLSYNGTWPTWLGMWFSTFILLPIGAFLTYEASRDSVALNLDELMFRLKKFLRPERIRNIIPKELILNYVSTEEAKKLISTAQEKMQEVAKNPFFTHRRIGFSTLSQLNRDYGQTSRSLDRLVDRLVDTDNRLVLAKLMDLPQLPRLFAPLLPKKKAIYIVLLGILPLSLPYVWYLLRRRKVLLEQWELCRRTLDELANIYETTNKEE</sequence>
<feature type="transmembrane region" description="Helical" evidence="6">
    <location>
        <begin position="58"/>
        <end position="83"/>
    </location>
</feature>
<proteinExistence type="predicted"/>
<keyword evidence="4 6" id="KW-1133">Transmembrane helix</keyword>
<accession>C3J9B4</accession>
<dbReference type="RefSeq" id="WP_004332814.1">
    <property type="nucleotide sequence ID" value="NZ_ACNN01000012.1"/>
</dbReference>
<comment type="caution">
    <text evidence="7">The sequence shown here is derived from an EMBL/GenBank/DDBJ whole genome shotgun (WGS) entry which is preliminary data.</text>
</comment>
<keyword evidence="2" id="KW-1003">Cell membrane</keyword>
<evidence type="ECO:0000256" key="4">
    <source>
        <dbReference type="ARBA" id="ARBA00022989"/>
    </source>
</evidence>
<dbReference type="InterPro" id="IPR005495">
    <property type="entry name" value="LptG/LptF_permease"/>
</dbReference>
<dbReference type="Proteomes" id="UP000004295">
    <property type="component" value="Unassembled WGS sequence"/>
</dbReference>
<comment type="subcellular location">
    <subcellularLocation>
        <location evidence="1">Cell membrane</location>
        <topology evidence="1">Multi-pass membrane protein</topology>
    </subcellularLocation>
</comment>
<evidence type="ECO:0000313" key="8">
    <source>
        <dbReference type="Proteomes" id="UP000004295"/>
    </source>
</evidence>
<evidence type="ECO:0000256" key="1">
    <source>
        <dbReference type="ARBA" id="ARBA00004651"/>
    </source>
</evidence>
<dbReference type="GeneID" id="93366406"/>
<dbReference type="GO" id="GO:0043190">
    <property type="term" value="C:ATP-binding cassette (ABC) transporter complex"/>
    <property type="evidence" value="ECO:0007669"/>
    <property type="project" value="TreeGrafter"/>
</dbReference>
<evidence type="ECO:0000256" key="5">
    <source>
        <dbReference type="ARBA" id="ARBA00023136"/>
    </source>
</evidence>
<organism evidence="7 8">
    <name type="scientific">Porphyromonas endodontalis (strain ATCC 35406 / DSM 24491 / JCM 8526 / CCUG 16442 / BCRC 14492 / NCTC 13058 / HG 370)</name>
    <name type="common">Bacteroides endodontalis</name>
    <dbReference type="NCBI Taxonomy" id="553175"/>
    <lineage>
        <taxon>Bacteria</taxon>
        <taxon>Pseudomonadati</taxon>
        <taxon>Bacteroidota</taxon>
        <taxon>Bacteroidia</taxon>
        <taxon>Bacteroidales</taxon>
        <taxon>Porphyromonadaceae</taxon>
        <taxon>Porphyromonas</taxon>
    </lineage>
</organism>
<dbReference type="STRING" id="553175.POREN0001_1055"/>
<dbReference type="AlphaFoldDB" id="C3J9B4"/>
<evidence type="ECO:0000256" key="3">
    <source>
        <dbReference type="ARBA" id="ARBA00022692"/>
    </source>
</evidence>
<feature type="transmembrane region" description="Helical" evidence="6">
    <location>
        <begin position="403"/>
        <end position="423"/>
    </location>
</feature>